<dbReference type="EMBL" id="JAACQH010000091">
    <property type="protein sequence ID" value="NCS91616.1"/>
    <property type="molecule type" value="Genomic_DNA"/>
</dbReference>
<dbReference type="Proteomes" id="UP000738826">
    <property type="component" value="Unassembled WGS sequence"/>
</dbReference>
<evidence type="ECO:0000313" key="3">
    <source>
        <dbReference type="Proteomes" id="UP000768163"/>
    </source>
</evidence>
<evidence type="ECO:0000313" key="2">
    <source>
        <dbReference type="EMBL" id="NCS91616.1"/>
    </source>
</evidence>
<name>A0A8J7Z1V8_9ARCH</name>
<comment type="caution">
    <text evidence="1">The sequence shown here is derived from an EMBL/GenBank/DDBJ whole genome shotgun (WGS) entry which is preliminary data.</text>
</comment>
<reference evidence="1" key="1">
    <citation type="submission" date="2019-11" db="EMBL/GenBank/DDBJ databases">
        <title>Lipid analysis of CO2-rich subsurface aquifers suggests an autotrophy-based deep biosphere with lysolipids enriched in CPR bacteria.</title>
        <authorList>
            <person name="Probst A.J."/>
            <person name="Elling F.J."/>
            <person name="Castelle C.J."/>
            <person name="Zhu Q."/>
            <person name="Elvert M."/>
            <person name="Birarda G."/>
            <person name="Holman H.-Y."/>
            <person name="Lane K.R."/>
            <person name="Ladd B."/>
            <person name="Ryan M.C."/>
            <person name="Woyke T."/>
            <person name="Hinrichs K.-U."/>
            <person name="Banfield J.F."/>
        </authorList>
    </citation>
    <scope>NUCLEOTIDE SEQUENCE</scope>
    <source>
        <strain evidence="1">CG_2015-01_33_1645</strain>
        <strain evidence="2">CG_2015-04_33_537</strain>
    </source>
</reference>
<gene>
    <name evidence="2" type="ORF">GW779_04290</name>
    <name evidence="1" type="ORF">GW910_05780</name>
</gene>
<organism evidence="1 3">
    <name type="scientific">Candidatus Altarchaeum hamiconexum</name>
    <dbReference type="NCBI Taxonomy" id="1803513"/>
    <lineage>
        <taxon>Archaea</taxon>
        <taxon>Candidatus Altarchaeota</taxon>
        <taxon>Candidatus Altiarchaeia</taxon>
        <taxon>Candidatus Altarchaeales</taxon>
        <taxon>Candidatus Altarchaeaceae</taxon>
        <taxon>Candidatus Altarchaeum</taxon>
    </lineage>
</organism>
<protein>
    <submittedName>
        <fullName evidence="1">Uncharacterized protein</fullName>
    </submittedName>
</protein>
<sequence length="51" mass="6108">MIEILIHKLISQRVARKKTTVNIADFYGLCRGMWNNEDAQEYVNKLREERI</sequence>
<evidence type="ECO:0000313" key="1">
    <source>
        <dbReference type="EMBL" id="NCN65547.1"/>
    </source>
</evidence>
<proteinExistence type="predicted"/>
<dbReference type="Proteomes" id="UP000768163">
    <property type="component" value="Unassembled WGS sequence"/>
</dbReference>
<accession>A0A8J7Z1V8</accession>
<dbReference type="AlphaFoldDB" id="A0A8J7Z1V8"/>
<dbReference type="EMBL" id="JAACVF010000160">
    <property type="protein sequence ID" value="NCN65547.1"/>
    <property type="molecule type" value="Genomic_DNA"/>
</dbReference>